<sequence>PYPSLFFTADIDKVILEDCVNCITSERTKLRGFDESRKIFLRLVQDERSDPEKLLEAAQKYLIQIISYSKFCESVNAKNSEEALAEAFIKPPRFAHKSIMNGKGCKFTESKMEQYLTMFIMASVMIDMQFKITATNASDDVLQQQNEQLKKCLGLLKYCRDFSPQISIQVTDVEESALELRTELLDNLMNLVRGLYFINCIDRALEINDTCKKNDEPEKYSPDALSGFARSAESAFSAAQQQLQTTFKKDIRNLPKSYPSFIDSMLLVSKIYKHALNYEHWYTVTLDLNVKQKEVDEAEKQKQINAYKLKEALVNLSQIRIKSNGIDQWFGIRFDKRNETFQKIADKAGAVPEGVVIRDLGNFMEAKATDFHAPDTLWETIICRTHKK</sequence>
<protein>
    <submittedName>
        <fullName evidence="1">Uncharacterized protein</fullName>
    </submittedName>
</protein>
<name>A0A146KDI8_9EUKA</name>
<accession>A0A146KDI8</accession>
<proteinExistence type="predicted"/>
<reference evidence="1" key="1">
    <citation type="submission" date="2015-07" db="EMBL/GenBank/DDBJ databases">
        <title>Adaptation to a free-living lifestyle via gene acquisitions in the diplomonad Trepomonas sp. PC1.</title>
        <authorList>
            <person name="Xu F."/>
            <person name="Jerlstrom-Hultqvist J."/>
            <person name="Kolisko M."/>
            <person name="Simpson A.G.B."/>
            <person name="Roger A.J."/>
            <person name="Svard S.G."/>
            <person name="Andersson J.O."/>
        </authorList>
    </citation>
    <scope>NUCLEOTIDE SEQUENCE</scope>
    <source>
        <strain evidence="1">PC1</strain>
    </source>
</reference>
<gene>
    <name evidence="1" type="ORF">TPC1_13840</name>
</gene>
<dbReference type="Gene3D" id="1.25.40.280">
    <property type="entry name" value="alix/aip1 like domains"/>
    <property type="match status" value="1"/>
</dbReference>
<organism evidence="1">
    <name type="scientific">Trepomonas sp. PC1</name>
    <dbReference type="NCBI Taxonomy" id="1076344"/>
    <lineage>
        <taxon>Eukaryota</taxon>
        <taxon>Metamonada</taxon>
        <taxon>Diplomonadida</taxon>
        <taxon>Hexamitidae</taxon>
        <taxon>Hexamitinae</taxon>
        <taxon>Trepomonas</taxon>
    </lineage>
</organism>
<dbReference type="InterPro" id="IPR038499">
    <property type="entry name" value="BRO1_sf"/>
</dbReference>
<feature type="non-terminal residue" evidence="1">
    <location>
        <position position="1"/>
    </location>
</feature>
<dbReference type="AlphaFoldDB" id="A0A146KDI8"/>
<evidence type="ECO:0000313" key="1">
    <source>
        <dbReference type="EMBL" id="JAP93755.1"/>
    </source>
</evidence>
<dbReference type="EMBL" id="GDID01002851">
    <property type="protein sequence ID" value="JAP93755.1"/>
    <property type="molecule type" value="Transcribed_RNA"/>
</dbReference>